<evidence type="ECO:0000313" key="6">
    <source>
        <dbReference type="EMBL" id="SVC09859.1"/>
    </source>
</evidence>
<name>A0A382JDX5_9ZZZZ</name>
<organism evidence="6">
    <name type="scientific">marine metagenome</name>
    <dbReference type="NCBI Taxonomy" id="408172"/>
    <lineage>
        <taxon>unclassified sequences</taxon>
        <taxon>metagenomes</taxon>
        <taxon>ecological metagenomes</taxon>
    </lineage>
</organism>
<keyword evidence="1" id="KW-0805">Transcription regulation</keyword>
<proteinExistence type="predicted"/>
<accession>A0A382JDX5</accession>
<reference evidence="6" key="1">
    <citation type="submission" date="2018-05" db="EMBL/GenBank/DDBJ databases">
        <authorList>
            <person name="Lanie J.A."/>
            <person name="Ng W.-L."/>
            <person name="Kazmierczak K.M."/>
            <person name="Andrzejewski T.M."/>
            <person name="Davidsen T.M."/>
            <person name="Wayne K.J."/>
            <person name="Tettelin H."/>
            <person name="Glass J.I."/>
            <person name="Rusch D."/>
            <person name="Podicherti R."/>
            <person name="Tsui H.-C.T."/>
            <person name="Winkler M.E."/>
        </authorList>
    </citation>
    <scope>NUCLEOTIDE SEQUENCE</scope>
</reference>
<dbReference type="InterPro" id="IPR000838">
    <property type="entry name" value="RNA_pol_sigma70_ECF_CS"/>
</dbReference>
<dbReference type="SUPFAM" id="SSF88946">
    <property type="entry name" value="Sigma2 domain of RNA polymerase sigma factors"/>
    <property type="match status" value="1"/>
</dbReference>
<keyword evidence="3" id="KW-0238">DNA-binding</keyword>
<protein>
    <recommendedName>
        <fullName evidence="5">RNA polymerase sigma-70 region 2 domain-containing protein</fullName>
    </recommendedName>
</protein>
<gene>
    <name evidence="6" type="ORF">METZ01_LOCUS262713</name>
</gene>
<dbReference type="PANTHER" id="PTHR43133">
    <property type="entry name" value="RNA POLYMERASE ECF-TYPE SIGMA FACTO"/>
    <property type="match status" value="1"/>
</dbReference>
<dbReference type="InterPro" id="IPR007627">
    <property type="entry name" value="RNA_pol_sigma70_r2"/>
</dbReference>
<dbReference type="Gene3D" id="1.10.1740.10">
    <property type="match status" value="1"/>
</dbReference>
<dbReference type="AlphaFoldDB" id="A0A382JDX5"/>
<dbReference type="EMBL" id="UINC01073457">
    <property type="protein sequence ID" value="SVC09859.1"/>
    <property type="molecule type" value="Genomic_DNA"/>
</dbReference>
<feature type="non-terminal residue" evidence="6">
    <location>
        <position position="95"/>
    </location>
</feature>
<dbReference type="InterPro" id="IPR013325">
    <property type="entry name" value="RNA_pol_sigma_r2"/>
</dbReference>
<keyword evidence="2" id="KW-0731">Sigma factor</keyword>
<evidence type="ECO:0000256" key="3">
    <source>
        <dbReference type="ARBA" id="ARBA00023125"/>
    </source>
</evidence>
<dbReference type="NCBIfam" id="TIGR02937">
    <property type="entry name" value="sigma70-ECF"/>
    <property type="match status" value="1"/>
</dbReference>
<sequence>MDEQMLLQASKRGDAEAYNSLVLQYQTSIYNVALRMVGETAVAEDITQETFVSAYRALHTFSAGNFRAWLFRIATNACRDHLRSAHVRRNTSLDA</sequence>
<dbReference type="GO" id="GO:0006352">
    <property type="term" value="P:DNA-templated transcription initiation"/>
    <property type="evidence" value="ECO:0007669"/>
    <property type="project" value="InterPro"/>
</dbReference>
<evidence type="ECO:0000256" key="1">
    <source>
        <dbReference type="ARBA" id="ARBA00023015"/>
    </source>
</evidence>
<evidence type="ECO:0000256" key="4">
    <source>
        <dbReference type="ARBA" id="ARBA00023163"/>
    </source>
</evidence>
<evidence type="ECO:0000256" key="2">
    <source>
        <dbReference type="ARBA" id="ARBA00023082"/>
    </source>
</evidence>
<dbReference type="InterPro" id="IPR014284">
    <property type="entry name" value="RNA_pol_sigma-70_dom"/>
</dbReference>
<feature type="domain" description="RNA polymerase sigma-70 region 2" evidence="5">
    <location>
        <begin position="21"/>
        <end position="85"/>
    </location>
</feature>
<dbReference type="PANTHER" id="PTHR43133:SF8">
    <property type="entry name" value="RNA POLYMERASE SIGMA FACTOR HI_1459-RELATED"/>
    <property type="match status" value="1"/>
</dbReference>
<keyword evidence="4" id="KW-0804">Transcription</keyword>
<dbReference type="PROSITE" id="PS01063">
    <property type="entry name" value="SIGMA70_ECF"/>
    <property type="match status" value="1"/>
</dbReference>
<dbReference type="Pfam" id="PF04542">
    <property type="entry name" value="Sigma70_r2"/>
    <property type="match status" value="1"/>
</dbReference>
<dbReference type="GO" id="GO:0016987">
    <property type="term" value="F:sigma factor activity"/>
    <property type="evidence" value="ECO:0007669"/>
    <property type="project" value="UniProtKB-KW"/>
</dbReference>
<dbReference type="GO" id="GO:0003677">
    <property type="term" value="F:DNA binding"/>
    <property type="evidence" value="ECO:0007669"/>
    <property type="project" value="UniProtKB-KW"/>
</dbReference>
<evidence type="ECO:0000259" key="5">
    <source>
        <dbReference type="Pfam" id="PF04542"/>
    </source>
</evidence>
<dbReference type="InterPro" id="IPR039425">
    <property type="entry name" value="RNA_pol_sigma-70-like"/>
</dbReference>